<protein>
    <recommendedName>
        <fullName evidence="4">Reverse transcriptase</fullName>
    </recommendedName>
</protein>
<evidence type="ECO:0000256" key="1">
    <source>
        <dbReference type="SAM" id="MobiDB-lite"/>
    </source>
</evidence>
<feature type="region of interest" description="Disordered" evidence="1">
    <location>
        <begin position="72"/>
        <end position="92"/>
    </location>
</feature>
<dbReference type="PANTHER" id="PTHR46890:SF50">
    <property type="entry name" value="RNA-DIRECTED DNA POLYMERASE, EUKARYOTA, REVERSE TRANSCRIPTASE ZINC-BINDING DOMAIN PROTEIN-RELATED"/>
    <property type="match status" value="1"/>
</dbReference>
<dbReference type="InterPro" id="IPR052343">
    <property type="entry name" value="Retrotransposon-Effector_Assoc"/>
</dbReference>
<organism evidence="2 3">
    <name type="scientific">Tanacetum coccineum</name>
    <dbReference type="NCBI Taxonomy" id="301880"/>
    <lineage>
        <taxon>Eukaryota</taxon>
        <taxon>Viridiplantae</taxon>
        <taxon>Streptophyta</taxon>
        <taxon>Embryophyta</taxon>
        <taxon>Tracheophyta</taxon>
        <taxon>Spermatophyta</taxon>
        <taxon>Magnoliopsida</taxon>
        <taxon>eudicotyledons</taxon>
        <taxon>Gunneridae</taxon>
        <taxon>Pentapetalae</taxon>
        <taxon>asterids</taxon>
        <taxon>campanulids</taxon>
        <taxon>Asterales</taxon>
        <taxon>Asteraceae</taxon>
        <taxon>Asteroideae</taxon>
        <taxon>Anthemideae</taxon>
        <taxon>Anthemidinae</taxon>
        <taxon>Tanacetum</taxon>
    </lineage>
</organism>
<comment type="caution">
    <text evidence="2">The sequence shown here is derived from an EMBL/GenBank/DDBJ whole genome shotgun (WGS) entry which is preliminary data.</text>
</comment>
<gene>
    <name evidence="2" type="ORF">Tco_1113458</name>
</gene>
<dbReference type="EMBL" id="BQNB010021122">
    <property type="protein sequence ID" value="GJU03120.1"/>
    <property type="molecule type" value="Genomic_DNA"/>
</dbReference>
<name>A0ABQ5ISB8_9ASTR</name>
<feature type="compositionally biased region" description="Polar residues" evidence="1">
    <location>
        <begin position="77"/>
        <end position="88"/>
    </location>
</feature>
<proteinExistence type="predicted"/>
<reference evidence="2" key="2">
    <citation type="submission" date="2022-01" db="EMBL/GenBank/DDBJ databases">
        <authorList>
            <person name="Yamashiro T."/>
            <person name="Shiraishi A."/>
            <person name="Satake H."/>
            <person name="Nakayama K."/>
        </authorList>
    </citation>
    <scope>NUCLEOTIDE SEQUENCE</scope>
</reference>
<evidence type="ECO:0008006" key="4">
    <source>
        <dbReference type="Google" id="ProtNLM"/>
    </source>
</evidence>
<dbReference type="Proteomes" id="UP001151760">
    <property type="component" value="Unassembled WGS sequence"/>
</dbReference>
<accession>A0ABQ5ISB8</accession>
<reference evidence="2" key="1">
    <citation type="journal article" date="2022" name="Int. J. Mol. Sci.">
        <title>Draft Genome of Tanacetum Coccineum: Genomic Comparison of Closely Related Tanacetum-Family Plants.</title>
        <authorList>
            <person name="Yamashiro T."/>
            <person name="Shiraishi A."/>
            <person name="Nakayama K."/>
            <person name="Satake H."/>
        </authorList>
    </citation>
    <scope>NUCLEOTIDE SEQUENCE</scope>
</reference>
<evidence type="ECO:0000313" key="3">
    <source>
        <dbReference type="Proteomes" id="UP001151760"/>
    </source>
</evidence>
<evidence type="ECO:0000313" key="2">
    <source>
        <dbReference type="EMBL" id="GJU03120.1"/>
    </source>
</evidence>
<sequence length="406" mass="45436">MEFRDESIDTSSHINVNAIEKVADSIKENSIDDLNDLNDNLNELAHGINEDEVQMDNPNTTTEQLQFFEKEKDHNDFNSSKVSESSDLSHPPGFEHMKKSLSNTSLIDLPIGGRLRIRKHDAMSYVKSVEKRIKDGIATPSDRDTRMQLLQEIDKLDNFEALNLIQKALHSEYLENHVSLDEIKSAIWDCGSNKAPGPDGFTFAFVKKYWDLIKMDILEFVNSFFYSCSMPKGVNSSFFTLIPKVSNSNPFEVLNLVDNDVELGTNGGTTNFVNNEANSSGSFLMYIDSSSTGTTPIIDKIKKFEDLLSSGQAILLNNASNPLKNVELSGDYDSEDEVASVDNDMTRSLASERVGFGTQSLLKQWKDSYGHGDYDDDLYDDDMYEGQDVTQEIQAICDNLMVSSGL</sequence>
<dbReference type="PANTHER" id="PTHR46890">
    <property type="entry name" value="NON-LTR RETROLELEMENT REVERSE TRANSCRIPTASE-LIKE PROTEIN-RELATED"/>
    <property type="match status" value="1"/>
</dbReference>
<keyword evidence="3" id="KW-1185">Reference proteome</keyword>